<dbReference type="SMART" id="SM01166">
    <property type="entry name" value="DUF1899"/>
    <property type="match status" value="1"/>
</dbReference>
<dbReference type="InterPro" id="IPR001680">
    <property type="entry name" value="WD40_rpt"/>
</dbReference>
<dbReference type="AlphaFoldDB" id="A0AA47P7K7"/>
<evidence type="ECO:0000259" key="7">
    <source>
        <dbReference type="SMART" id="SM01166"/>
    </source>
</evidence>
<dbReference type="SMART" id="SM00320">
    <property type="entry name" value="WD40"/>
    <property type="match status" value="3"/>
</dbReference>
<dbReference type="Pfam" id="PF08953">
    <property type="entry name" value="DUF1899"/>
    <property type="match status" value="1"/>
</dbReference>
<accession>A0AA47P7K7</accession>
<evidence type="ECO:0000256" key="4">
    <source>
        <dbReference type="PROSITE-ProRule" id="PRU00221"/>
    </source>
</evidence>
<dbReference type="SUPFAM" id="SSF50978">
    <property type="entry name" value="WD40 repeat-like"/>
    <property type="match status" value="1"/>
</dbReference>
<evidence type="ECO:0000256" key="3">
    <source>
        <dbReference type="ARBA" id="ARBA00023054"/>
    </source>
</evidence>
<feature type="region of interest" description="Disordered" evidence="6">
    <location>
        <begin position="407"/>
        <end position="463"/>
    </location>
</feature>
<keyword evidence="2 5" id="KW-0677">Repeat</keyword>
<dbReference type="PROSITE" id="PS00678">
    <property type="entry name" value="WD_REPEATS_1"/>
    <property type="match status" value="1"/>
</dbReference>
<name>A0AA47P7K7_MERPO</name>
<comment type="caution">
    <text evidence="8">The sequence shown here is derived from an EMBL/GenBank/DDBJ whole genome shotgun (WGS) entry which is preliminary data.</text>
</comment>
<dbReference type="InterPro" id="IPR015048">
    <property type="entry name" value="DUF1899"/>
</dbReference>
<dbReference type="Gene3D" id="2.130.10.10">
    <property type="entry name" value="YVTN repeat-like/Quinoprotein amine dehydrogenase"/>
    <property type="match status" value="1"/>
</dbReference>
<feature type="compositionally biased region" description="Basic and acidic residues" evidence="6">
    <location>
        <begin position="443"/>
        <end position="453"/>
    </location>
</feature>
<dbReference type="InterPro" id="IPR036322">
    <property type="entry name" value="WD40_repeat_dom_sf"/>
</dbReference>
<dbReference type="GO" id="GO:0016477">
    <property type="term" value="P:cell migration"/>
    <property type="evidence" value="ECO:0007669"/>
    <property type="project" value="TreeGrafter"/>
</dbReference>
<organism evidence="8 9">
    <name type="scientific">Merluccius polli</name>
    <name type="common">Benguela hake</name>
    <name type="synonym">Merluccius cadenati</name>
    <dbReference type="NCBI Taxonomy" id="89951"/>
    <lineage>
        <taxon>Eukaryota</taxon>
        <taxon>Metazoa</taxon>
        <taxon>Chordata</taxon>
        <taxon>Craniata</taxon>
        <taxon>Vertebrata</taxon>
        <taxon>Euteleostomi</taxon>
        <taxon>Actinopterygii</taxon>
        <taxon>Neopterygii</taxon>
        <taxon>Teleostei</taxon>
        <taxon>Neoteleostei</taxon>
        <taxon>Acanthomorphata</taxon>
        <taxon>Zeiogadaria</taxon>
        <taxon>Gadariae</taxon>
        <taxon>Gadiformes</taxon>
        <taxon>Gadoidei</taxon>
        <taxon>Merlucciidae</taxon>
        <taxon>Merluccius</taxon>
    </lineage>
</organism>
<dbReference type="InterPro" id="IPR015505">
    <property type="entry name" value="Coronin"/>
</dbReference>
<dbReference type="EMBL" id="JAOPHQ010001758">
    <property type="protein sequence ID" value="KAK0149437.1"/>
    <property type="molecule type" value="Genomic_DNA"/>
</dbReference>
<keyword evidence="3" id="KW-0175">Coiled coil</keyword>
<dbReference type="Pfam" id="PF16300">
    <property type="entry name" value="WD40_4"/>
    <property type="match status" value="1"/>
</dbReference>
<dbReference type="FunFam" id="2.130.10.10:FF:000003">
    <property type="entry name" value="Coronin"/>
    <property type="match status" value="1"/>
</dbReference>
<sequence>MSFRRGVVRQSKFRHVFAQAWKAEHCIDDVRVSRVTWDSPLCAVNPKFIAVIVEAGGGGAFLVVPISKSGRIDQSCSTVCGHLAPVLDIQWCPHDDSIIASASEDNTVKVWQIPDGGLTGPMTEPLVTLEGHSKRVGILAWHPTAFNILLTAGCDNVMCVWDVGTGELVYQLNDAHPDLIYSACWNRDGSAVCTVAKDKALRIIDPRRGTVLKARLKALYVREKVHDGTRPMRAVFLSDGKILTTGFSRMSERQMALWDTKDLSEPMAMQEMDTSNGVLLPFYDPDTNMVYLCGKGDCTIRYFEVTDESPYVHFLNLYSSKEPQRGAGYVSKRGVDVNKCEIARFYKVHERKIEPISMTVPRKSDLFQGDLYPDTAGLEPSLLAEEWIAGQDAPPLLVSLSGGYATPTSKHRDTLRGRPKLASQDSGAGSATTTTTSAPAVTKETEGETERPARANPTDGTVDRLRKEDDVLNELLAEMKALRTVVLAQSQRIELLERQLARIEDGDV</sequence>
<evidence type="ECO:0000256" key="1">
    <source>
        <dbReference type="ARBA" id="ARBA00022574"/>
    </source>
</evidence>
<dbReference type="InterPro" id="IPR015943">
    <property type="entry name" value="WD40/YVTN_repeat-like_dom_sf"/>
</dbReference>
<dbReference type="GO" id="GO:0051015">
    <property type="term" value="F:actin filament binding"/>
    <property type="evidence" value="ECO:0007669"/>
    <property type="project" value="TreeGrafter"/>
</dbReference>
<dbReference type="SMART" id="SM01167">
    <property type="entry name" value="DUF1900"/>
    <property type="match status" value="1"/>
</dbReference>
<feature type="repeat" description="WD" evidence="4">
    <location>
        <begin position="129"/>
        <end position="171"/>
    </location>
</feature>
<dbReference type="InterPro" id="IPR019775">
    <property type="entry name" value="WD40_repeat_CS"/>
</dbReference>
<gene>
    <name evidence="8" type="primary">Coro1b</name>
    <name evidence="8" type="ORF">N1851_009835</name>
</gene>
<dbReference type="PANTHER" id="PTHR10856:SF41">
    <property type="entry name" value="CORONIN"/>
    <property type="match status" value="1"/>
</dbReference>
<dbReference type="Proteomes" id="UP001174136">
    <property type="component" value="Unassembled WGS sequence"/>
</dbReference>
<feature type="compositionally biased region" description="Low complexity" evidence="6">
    <location>
        <begin position="426"/>
        <end position="438"/>
    </location>
</feature>
<feature type="repeat" description="WD" evidence="4">
    <location>
        <begin position="79"/>
        <end position="113"/>
    </location>
</feature>
<evidence type="ECO:0000313" key="9">
    <source>
        <dbReference type="Proteomes" id="UP001174136"/>
    </source>
</evidence>
<evidence type="ECO:0000256" key="5">
    <source>
        <dbReference type="RuleBase" id="RU280818"/>
    </source>
</evidence>
<keyword evidence="9" id="KW-1185">Reference proteome</keyword>
<dbReference type="Pfam" id="PF00400">
    <property type="entry name" value="WD40"/>
    <property type="match status" value="3"/>
</dbReference>
<reference evidence="8" key="1">
    <citation type="journal article" date="2023" name="Front. Mar. Sci.">
        <title>A new Merluccius polli reference genome to investigate the effects of global change in West African waters.</title>
        <authorList>
            <person name="Mateo J.L."/>
            <person name="Blanco-Fernandez C."/>
            <person name="Garcia-Vazquez E."/>
            <person name="Machado-Schiaffino G."/>
        </authorList>
    </citation>
    <scope>NUCLEOTIDE SEQUENCE</scope>
    <source>
        <strain evidence="8">C29</strain>
        <tissue evidence="8">Fin</tissue>
    </source>
</reference>
<dbReference type="GO" id="GO:0007015">
    <property type="term" value="P:actin filament organization"/>
    <property type="evidence" value="ECO:0007669"/>
    <property type="project" value="TreeGrafter"/>
</dbReference>
<protein>
    <recommendedName>
        <fullName evidence="5">Coronin</fullName>
    </recommendedName>
</protein>
<dbReference type="PROSITE" id="PS50082">
    <property type="entry name" value="WD_REPEATS_2"/>
    <property type="match status" value="2"/>
</dbReference>
<feature type="domain" description="DUF1899" evidence="7">
    <location>
        <begin position="5"/>
        <end position="70"/>
    </location>
</feature>
<comment type="similarity">
    <text evidence="5">Belongs to the WD repeat coronin family.</text>
</comment>
<keyword evidence="1 4" id="KW-0853">WD repeat</keyword>
<dbReference type="PANTHER" id="PTHR10856">
    <property type="entry name" value="CORONIN"/>
    <property type="match status" value="1"/>
</dbReference>
<proteinExistence type="inferred from homology"/>
<dbReference type="PROSITE" id="PS50294">
    <property type="entry name" value="WD_REPEATS_REGION"/>
    <property type="match status" value="2"/>
</dbReference>
<evidence type="ECO:0000256" key="2">
    <source>
        <dbReference type="ARBA" id="ARBA00022737"/>
    </source>
</evidence>
<evidence type="ECO:0000256" key="6">
    <source>
        <dbReference type="SAM" id="MobiDB-lite"/>
    </source>
</evidence>
<evidence type="ECO:0000313" key="8">
    <source>
        <dbReference type="EMBL" id="KAK0149437.1"/>
    </source>
</evidence>